<dbReference type="InterPro" id="IPR018062">
    <property type="entry name" value="HTH_AraC-typ_CS"/>
</dbReference>
<evidence type="ECO:0000256" key="2">
    <source>
        <dbReference type="ARBA" id="ARBA00023125"/>
    </source>
</evidence>
<dbReference type="PROSITE" id="PS01124">
    <property type="entry name" value="HTH_ARAC_FAMILY_2"/>
    <property type="match status" value="1"/>
</dbReference>
<reference evidence="5 6" key="1">
    <citation type="submission" date="2021-10" db="EMBL/GenBank/DDBJ databases">
        <title>Anaerobic single-cell dispensing facilitates the cultivation of human gut bacteria.</title>
        <authorList>
            <person name="Afrizal A."/>
        </authorList>
    </citation>
    <scope>NUCLEOTIDE SEQUENCE [LARGE SCALE GENOMIC DNA]</scope>
    <source>
        <strain evidence="5 6">CLA-AA-H270</strain>
    </source>
</reference>
<dbReference type="RefSeq" id="WP_227601221.1">
    <property type="nucleotide sequence ID" value="NZ_DBFEHX010000083.1"/>
</dbReference>
<dbReference type="InterPro" id="IPR037923">
    <property type="entry name" value="HTH-like"/>
</dbReference>
<evidence type="ECO:0000256" key="3">
    <source>
        <dbReference type="ARBA" id="ARBA00023163"/>
    </source>
</evidence>
<evidence type="ECO:0000313" key="5">
    <source>
        <dbReference type="EMBL" id="MCC2177849.1"/>
    </source>
</evidence>
<protein>
    <submittedName>
        <fullName evidence="5">AraC family transcriptional regulator</fullName>
    </submittedName>
</protein>
<dbReference type="Proteomes" id="UP001298753">
    <property type="component" value="Unassembled WGS sequence"/>
</dbReference>
<dbReference type="InterPro" id="IPR018060">
    <property type="entry name" value="HTH_AraC"/>
</dbReference>
<sequence>MVVYLFNFNTCQDLALLEIGDQQCSPLYAFGPNIRNEYIFHYVVSGKGVVMLQPSGEKGQNILSETIEVKAGEGFLIEPHTAHMYRADENDPWHYIWIVFTGLSVPSYLRACGLTRNNPVFYPQSYAHAVSSRVREPLRQILGHPDASKAFIIGQLHLFFDGLMENTAVQSKNVTTDINIANVYIAEAMRYIESRYADIRSLDEIAGFCNVTRSHLARLFRSTLHVTLQEYLINYRMGKAKELLVNTNLPIYQIAQQVGYEGALQFNKAFKNRMQVPPRTWRLQNRLRLSGDPDRK</sequence>
<comment type="caution">
    <text evidence="5">The sequence shown here is derived from an EMBL/GenBank/DDBJ whole genome shotgun (WGS) entry which is preliminary data.</text>
</comment>
<dbReference type="Pfam" id="PF12833">
    <property type="entry name" value="HTH_18"/>
    <property type="match status" value="1"/>
</dbReference>
<organism evidence="5 6">
    <name type="scientific">Agathobaculum butyriciproducens</name>
    <dbReference type="NCBI Taxonomy" id="1628085"/>
    <lineage>
        <taxon>Bacteria</taxon>
        <taxon>Bacillati</taxon>
        <taxon>Bacillota</taxon>
        <taxon>Clostridia</taxon>
        <taxon>Eubacteriales</taxon>
        <taxon>Butyricicoccaceae</taxon>
        <taxon>Agathobaculum</taxon>
    </lineage>
</organism>
<keyword evidence="3" id="KW-0804">Transcription</keyword>
<accession>A0AAW4VY21</accession>
<dbReference type="SUPFAM" id="SSF51215">
    <property type="entry name" value="Regulatory protein AraC"/>
    <property type="match status" value="1"/>
</dbReference>
<dbReference type="CDD" id="cd06986">
    <property type="entry name" value="cupin_MmsR-like_N"/>
    <property type="match status" value="1"/>
</dbReference>
<dbReference type="GeneID" id="98661475"/>
<dbReference type="PANTHER" id="PTHR43280">
    <property type="entry name" value="ARAC-FAMILY TRANSCRIPTIONAL REGULATOR"/>
    <property type="match status" value="1"/>
</dbReference>
<evidence type="ECO:0000259" key="4">
    <source>
        <dbReference type="PROSITE" id="PS01124"/>
    </source>
</evidence>
<dbReference type="InterPro" id="IPR009057">
    <property type="entry name" value="Homeodomain-like_sf"/>
</dbReference>
<name>A0AAW4VY21_9FIRM</name>
<dbReference type="EMBL" id="JAJEPX010000063">
    <property type="protein sequence ID" value="MCC2177849.1"/>
    <property type="molecule type" value="Genomic_DNA"/>
</dbReference>
<dbReference type="GO" id="GO:0003700">
    <property type="term" value="F:DNA-binding transcription factor activity"/>
    <property type="evidence" value="ECO:0007669"/>
    <property type="project" value="InterPro"/>
</dbReference>
<dbReference type="PROSITE" id="PS00041">
    <property type="entry name" value="HTH_ARAC_FAMILY_1"/>
    <property type="match status" value="1"/>
</dbReference>
<evidence type="ECO:0000256" key="1">
    <source>
        <dbReference type="ARBA" id="ARBA00023015"/>
    </source>
</evidence>
<dbReference type="GO" id="GO:0043565">
    <property type="term" value="F:sequence-specific DNA binding"/>
    <property type="evidence" value="ECO:0007669"/>
    <property type="project" value="InterPro"/>
</dbReference>
<dbReference type="Pfam" id="PF02311">
    <property type="entry name" value="AraC_binding"/>
    <property type="match status" value="1"/>
</dbReference>
<dbReference type="InterPro" id="IPR003313">
    <property type="entry name" value="AraC-bd"/>
</dbReference>
<feature type="domain" description="HTH araC/xylS-type" evidence="4">
    <location>
        <begin position="186"/>
        <end position="284"/>
    </location>
</feature>
<proteinExistence type="predicted"/>
<dbReference type="Gene3D" id="1.10.10.60">
    <property type="entry name" value="Homeodomain-like"/>
    <property type="match status" value="2"/>
</dbReference>
<keyword evidence="2" id="KW-0238">DNA-binding</keyword>
<dbReference type="PANTHER" id="PTHR43280:SF28">
    <property type="entry name" value="HTH-TYPE TRANSCRIPTIONAL ACTIVATOR RHAS"/>
    <property type="match status" value="1"/>
</dbReference>
<dbReference type="SMART" id="SM00342">
    <property type="entry name" value="HTH_ARAC"/>
    <property type="match status" value="1"/>
</dbReference>
<dbReference type="Gene3D" id="2.60.120.280">
    <property type="entry name" value="Regulatory protein AraC"/>
    <property type="match status" value="1"/>
</dbReference>
<dbReference type="SUPFAM" id="SSF46689">
    <property type="entry name" value="Homeodomain-like"/>
    <property type="match status" value="2"/>
</dbReference>
<gene>
    <name evidence="5" type="ORF">LKD22_12090</name>
</gene>
<keyword evidence="6" id="KW-1185">Reference proteome</keyword>
<keyword evidence="1" id="KW-0805">Transcription regulation</keyword>
<evidence type="ECO:0000313" key="6">
    <source>
        <dbReference type="Proteomes" id="UP001298753"/>
    </source>
</evidence>
<dbReference type="AlphaFoldDB" id="A0AAW4VY21"/>